<dbReference type="Proteomes" id="UP000182983">
    <property type="component" value="Unassembled WGS sequence"/>
</dbReference>
<dbReference type="CDD" id="cd18791">
    <property type="entry name" value="SF2_C_RHA"/>
    <property type="match status" value="1"/>
</dbReference>
<feature type="domain" description="Helicase C-terminal" evidence="7">
    <location>
        <begin position="203"/>
        <end position="372"/>
    </location>
</feature>
<proteinExistence type="predicted"/>
<dbReference type="GO" id="GO:0016787">
    <property type="term" value="F:hydrolase activity"/>
    <property type="evidence" value="ECO:0007669"/>
    <property type="project" value="UniProtKB-KW"/>
</dbReference>
<feature type="domain" description="Helicase ATP-binding" evidence="6">
    <location>
        <begin position="16"/>
        <end position="180"/>
    </location>
</feature>
<organism evidence="8 9">
    <name type="scientific">Magnetospirillum fulvum</name>
    <name type="common">Rhodospirillum fulvum</name>
    <dbReference type="NCBI Taxonomy" id="1082"/>
    <lineage>
        <taxon>Bacteria</taxon>
        <taxon>Pseudomonadati</taxon>
        <taxon>Pseudomonadota</taxon>
        <taxon>Alphaproteobacteria</taxon>
        <taxon>Rhodospirillales</taxon>
        <taxon>Rhodospirillaceae</taxon>
        <taxon>Magnetospirillum</taxon>
    </lineage>
</organism>
<keyword evidence="9" id="KW-1185">Reference proteome</keyword>
<dbReference type="OrthoDB" id="9805617at2"/>
<feature type="region of interest" description="Disordered" evidence="5">
    <location>
        <begin position="819"/>
        <end position="839"/>
    </location>
</feature>
<protein>
    <submittedName>
        <fullName evidence="8">ATP-dependent helicase HrpB</fullName>
    </submittedName>
</protein>
<feature type="region of interest" description="Disordered" evidence="5">
    <location>
        <begin position="305"/>
        <end position="327"/>
    </location>
</feature>
<dbReference type="EMBL" id="FNWO01000009">
    <property type="protein sequence ID" value="SEH43962.1"/>
    <property type="molecule type" value="Genomic_DNA"/>
</dbReference>
<dbReference type="PIRSF" id="PIRSF005496">
    <property type="entry name" value="ATP_hel_hrpB"/>
    <property type="match status" value="1"/>
</dbReference>
<dbReference type="InterPro" id="IPR010225">
    <property type="entry name" value="HrpB"/>
</dbReference>
<dbReference type="GO" id="GO:0003676">
    <property type="term" value="F:nucleic acid binding"/>
    <property type="evidence" value="ECO:0007669"/>
    <property type="project" value="InterPro"/>
</dbReference>
<keyword evidence="1" id="KW-0547">Nucleotide-binding</keyword>
<dbReference type="InterPro" id="IPR014001">
    <property type="entry name" value="Helicase_ATP-bd"/>
</dbReference>
<evidence type="ECO:0000256" key="4">
    <source>
        <dbReference type="ARBA" id="ARBA00022840"/>
    </source>
</evidence>
<dbReference type="FunFam" id="3.40.50.300:FF:002125">
    <property type="entry name" value="ATP-dependent helicase HrpB"/>
    <property type="match status" value="1"/>
</dbReference>
<evidence type="ECO:0000256" key="5">
    <source>
        <dbReference type="SAM" id="MobiDB-lite"/>
    </source>
</evidence>
<gene>
    <name evidence="8" type="ORF">SAMN04244559_02323</name>
</gene>
<evidence type="ECO:0000256" key="1">
    <source>
        <dbReference type="ARBA" id="ARBA00022741"/>
    </source>
</evidence>
<sequence>MQPSPLPIDSVLCGLRATLASSSGLVLLAPPGAGKTTRVPPALLDEPWLAGQKIVMLEPRRLAARAAARRMAAERGEVPGQTVGWRVRFDSKVGPDTRIEVVTEGILTRMLQDDPSLPGIGLVIFDEFHERSLHADLGLALALEAQQGLRDDLKLLVMSATLEGGPVARLMGGVPVIESPGRAFPVETRFLARPEPRRFIDEAVRAVACALDETEGDVLVFLPGSGEIRRVETRLAEHPAAAGVLLAPLFGDLTAERQDLAIAPSPTGQRKVVLATSIAETSLTIEGVRVVVDCGQARVPRFDPGSGMTRLVTQPVSRSGADQRRGRAGRLGPGVCYRLWSEAEDRALAPQPVPEILAADLAPLALDLARWGIADLSTLAWIDPPPEAHLAAARAVLTRLGGLDASGRITQHGKAMARLPLHPRLAHMMLKAREIGLAGLACDLAALLEEHDLLRAGRSGRDADLRLRLQVLRGGESPDPRHGLTVDRGVLGRVRQAARDARRRLGLRGDEQAGSDGDAGLLLAFAYPDRIARRRPGGEPRYTLANGQGAAFADPEPLAAEPWLTLAELDGDRREARIYLAAPIALAEIETHFADDIETVALCAWDSREQMVQARRQRRLGRLVLDDKPWSGADPDAVAAAMTEGVREMGLGCLPWTPDLEGLRRRVAFLAAQDPEAGWPDLSDAALLDGLESWLTPFLPGLVRRAHLTRLDLAAALATLIPYERRRQLDSQAPTHVTVPSGSRLPIDYSGETPVLAVRLQEMFGCADTPRIAEGRVALLLHLLSPARRPVQVTRDLASFWAGAYRQVRADLKGQYPKHWWPDDPMQAEPTARAKPRRA</sequence>
<dbReference type="InterPro" id="IPR049614">
    <property type="entry name" value="HrpB_DEXH"/>
</dbReference>
<dbReference type="Pfam" id="PF08482">
    <property type="entry name" value="HrpB_C"/>
    <property type="match status" value="1"/>
</dbReference>
<dbReference type="RefSeq" id="WP_083386758.1">
    <property type="nucleotide sequence ID" value="NZ_FNWO01000009.1"/>
</dbReference>
<dbReference type="InterPro" id="IPR001650">
    <property type="entry name" value="Helicase_C-like"/>
</dbReference>
<name>A0A1H6ICG7_MAGFU</name>
<evidence type="ECO:0000259" key="6">
    <source>
        <dbReference type="PROSITE" id="PS51192"/>
    </source>
</evidence>
<keyword evidence="2" id="KW-0378">Hydrolase</keyword>
<keyword evidence="3 8" id="KW-0347">Helicase</keyword>
<dbReference type="InterPro" id="IPR011545">
    <property type="entry name" value="DEAD/DEAH_box_helicase_dom"/>
</dbReference>
<dbReference type="Pfam" id="PF00271">
    <property type="entry name" value="Helicase_C"/>
    <property type="match status" value="1"/>
</dbReference>
<evidence type="ECO:0000259" key="7">
    <source>
        <dbReference type="PROSITE" id="PS51194"/>
    </source>
</evidence>
<dbReference type="Pfam" id="PF24473">
    <property type="entry name" value="CON_HrpB"/>
    <property type="match status" value="1"/>
</dbReference>
<dbReference type="PROSITE" id="PS51192">
    <property type="entry name" value="HELICASE_ATP_BIND_1"/>
    <property type="match status" value="1"/>
</dbReference>
<dbReference type="InterPro" id="IPR056329">
    <property type="entry name" value="CON_HrpB"/>
</dbReference>
<evidence type="ECO:0000313" key="9">
    <source>
        <dbReference type="Proteomes" id="UP000182983"/>
    </source>
</evidence>
<dbReference type="AlphaFoldDB" id="A0A1H6ICG7"/>
<dbReference type="InterPro" id="IPR007502">
    <property type="entry name" value="Helicase-assoc_dom"/>
</dbReference>
<reference evidence="9" key="1">
    <citation type="submission" date="2016-10" db="EMBL/GenBank/DDBJ databases">
        <authorList>
            <person name="Varghese N."/>
            <person name="Submissions S."/>
        </authorList>
    </citation>
    <scope>NUCLEOTIDE SEQUENCE [LARGE SCALE GENOMIC DNA]</scope>
    <source>
        <strain evidence="9">DSM 13234</strain>
    </source>
</reference>
<dbReference type="InterPro" id="IPR013689">
    <property type="entry name" value="RNA_helicase_ATP-dep_HrpB_C"/>
</dbReference>
<dbReference type="Gene3D" id="3.40.50.300">
    <property type="entry name" value="P-loop containing nucleotide triphosphate hydrolases"/>
    <property type="match status" value="2"/>
</dbReference>
<dbReference type="PANTHER" id="PTHR43519:SF1">
    <property type="entry name" value="ATP-DEPENDENT RNA HELICASE HRPB"/>
    <property type="match status" value="1"/>
</dbReference>
<evidence type="ECO:0000313" key="8">
    <source>
        <dbReference type="EMBL" id="SEH43962.1"/>
    </source>
</evidence>
<dbReference type="Pfam" id="PF00270">
    <property type="entry name" value="DEAD"/>
    <property type="match status" value="1"/>
</dbReference>
<dbReference type="GO" id="GO:0004386">
    <property type="term" value="F:helicase activity"/>
    <property type="evidence" value="ECO:0007669"/>
    <property type="project" value="UniProtKB-KW"/>
</dbReference>
<dbReference type="GO" id="GO:0005524">
    <property type="term" value="F:ATP binding"/>
    <property type="evidence" value="ECO:0007669"/>
    <property type="project" value="UniProtKB-KW"/>
</dbReference>
<dbReference type="SMART" id="SM00847">
    <property type="entry name" value="HA2"/>
    <property type="match status" value="1"/>
</dbReference>
<dbReference type="PANTHER" id="PTHR43519">
    <property type="entry name" value="ATP-DEPENDENT RNA HELICASE HRPB"/>
    <property type="match status" value="1"/>
</dbReference>
<dbReference type="PROSITE" id="PS51194">
    <property type="entry name" value="HELICASE_CTER"/>
    <property type="match status" value="1"/>
</dbReference>
<evidence type="ECO:0000256" key="3">
    <source>
        <dbReference type="ARBA" id="ARBA00022806"/>
    </source>
</evidence>
<dbReference type="SUPFAM" id="SSF52540">
    <property type="entry name" value="P-loop containing nucleoside triphosphate hydrolases"/>
    <property type="match status" value="1"/>
</dbReference>
<dbReference type="NCBIfam" id="TIGR01970">
    <property type="entry name" value="DEAH_box_HrpB"/>
    <property type="match status" value="1"/>
</dbReference>
<accession>A0A1H6ICG7</accession>
<dbReference type="InterPro" id="IPR027417">
    <property type="entry name" value="P-loop_NTPase"/>
</dbReference>
<dbReference type="SMART" id="SM00487">
    <property type="entry name" value="DEXDc"/>
    <property type="match status" value="1"/>
</dbReference>
<dbReference type="CDD" id="cd17990">
    <property type="entry name" value="DEXHc_HrpB"/>
    <property type="match status" value="1"/>
</dbReference>
<dbReference type="SMART" id="SM00490">
    <property type="entry name" value="HELICc"/>
    <property type="match status" value="1"/>
</dbReference>
<keyword evidence="4" id="KW-0067">ATP-binding</keyword>
<evidence type="ECO:0000256" key="2">
    <source>
        <dbReference type="ARBA" id="ARBA00022801"/>
    </source>
</evidence>
<dbReference type="Gene3D" id="1.20.120.1080">
    <property type="match status" value="1"/>
</dbReference>